<dbReference type="Proteomes" id="UP000054937">
    <property type="component" value="Unassembled WGS sequence"/>
</dbReference>
<reference evidence="1 2" key="1">
    <citation type="journal article" date="2015" name="Sci. Rep.">
        <title>Genome of the facultative scuticociliatosis pathogen Pseudocohnilembus persalinus provides insight into its virulence through horizontal gene transfer.</title>
        <authorList>
            <person name="Xiong J."/>
            <person name="Wang G."/>
            <person name="Cheng J."/>
            <person name="Tian M."/>
            <person name="Pan X."/>
            <person name="Warren A."/>
            <person name="Jiang C."/>
            <person name="Yuan D."/>
            <person name="Miao W."/>
        </authorList>
    </citation>
    <scope>NUCLEOTIDE SEQUENCE [LARGE SCALE GENOMIC DNA]</scope>
    <source>
        <strain evidence="1">36N120E</strain>
    </source>
</reference>
<evidence type="ECO:0000313" key="2">
    <source>
        <dbReference type="Proteomes" id="UP000054937"/>
    </source>
</evidence>
<dbReference type="EMBL" id="LDAU01000220">
    <property type="protein sequence ID" value="KRW99171.1"/>
    <property type="molecule type" value="Genomic_DNA"/>
</dbReference>
<protein>
    <submittedName>
        <fullName evidence="1">Uncharacterized protein</fullName>
    </submittedName>
</protein>
<sequence length="252" mass="30456">MEEFDKLQETYISDKRYTKKRWVKAHYMGMDNIQEKNFDLNQINSKLSFEKIEQENLSEEQIKETSNKILNIFQYFNLNFGWGCCQFFDTHQEHMDYLTKQNQIILVKYDEKILVLEYEYAEDTYYVIVYTLNDWHFICKDSTEYRSEYDDDENMYKYHYLNEYTGDIICDQIGEDYDYSSYGSCPSYEYSYVNTNLYYNYDCQNQDSDSCDISDDTFCYGSNCLLVYCKVLECSQYTILYQMATSIAYKTL</sequence>
<organism evidence="1 2">
    <name type="scientific">Pseudocohnilembus persalinus</name>
    <name type="common">Ciliate</name>
    <dbReference type="NCBI Taxonomy" id="266149"/>
    <lineage>
        <taxon>Eukaryota</taxon>
        <taxon>Sar</taxon>
        <taxon>Alveolata</taxon>
        <taxon>Ciliophora</taxon>
        <taxon>Intramacronucleata</taxon>
        <taxon>Oligohymenophorea</taxon>
        <taxon>Scuticociliatia</taxon>
        <taxon>Philasterida</taxon>
        <taxon>Pseudocohnilembidae</taxon>
        <taxon>Pseudocohnilembus</taxon>
    </lineage>
</organism>
<evidence type="ECO:0000313" key="1">
    <source>
        <dbReference type="EMBL" id="KRW99171.1"/>
    </source>
</evidence>
<gene>
    <name evidence="1" type="ORF">PPERSA_07414</name>
</gene>
<proteinExistence type="predicted"/>
<dbReference type="AlphaFoldDB" id="A0A0V0QAC4"/>
<comment type="caution">
    <text evidence="1">The sequence shown here is derived from an EMBL/GenBank/DDBJ whole genome shotgun (WGS) entry which is preliminary data.</text>
</comment>
<accession>A0A0V0QAC4</accession>
<name>A0A0V0QAC4_PSEPJ</name>
<keyword evidence="2" id="KW-1185">Reference proteome</keyword>
<dbReference type="InParanoid" id="A0A0V0QAC4"/>